<evidence type="ECO:0000256" key="12">
    <source>
        <dbReference type="SAM" id="Phobius"/>
    </source>
</evidence>
<dbReference type="PANTHER" id="PTHR24221">
    <property type="entry name" value="ATP-BINDING CASSETTE SUB-FAMILY B"/>
    <property type="match status" value="1"/>
</dbReference>
<dbReference type="GO" id="GO:0030253">
    <property type="term" value="P:protein secretion by the type I secretion system"/>
    <property type="evidence" value="ECO:0007669"/>
    <property type="project" value="InterPro"/>
</dbReference>
<gene>
    <name evidence="16" type="ORF">FBZ95_1011035</name>
</gene>
<keyword evidence="9 12" id="KW-1133">Transmembrane helix</keyword>
<comment type="similarity">
    <text evidence="2">Belongs to the ABC transporter superfamily.</text>
</comment>
<comment type="subcellular location">
    <subcellularLocation>
        <location evidence="1">Cell membrane</location>
        <topology evidence="1">Multi-pass membrane protein</topology>
    </subcellularLocation>
</comment>
<feature type="domain" description="Peptidase C39" evidence="15">
    <location>
        <begin position="176"/>
        <end position="294"/>
    </location>
</feature>
<dbReference type="Gene3D" id="1.20.1560.10">
    <property type="entry name" value="ABC transporter type 1, transmembrane domain"/>
    <property type="match status" value="1"/>
</dbReference>
<dbReference type="InterPro" id="IPR017871">
    <property type="entry name" value="ABC_transporter-like_CS"/>
</dbReference>
<dbReference type="InterPro" id="IPR005074">
    <property type="entry name" value="Peptidase_C39"/>
</dbReference>
<proteinExistence type="inferred from homology"/>
<dbReference type="Pfam" id="PF00005">
    <property type="entry name" value="ABC_tran"/>
    <property type="match status" value="1"/>
</dbReference>
<reference evidence="16 17" key="1">
    <citation type="submission" date="2019-06" db="EMBL/GenBank/DDBJ databases">
        <title>Genomic Encyclopedia of Type Strains, Phase IV (KMG-V): Genome sequencing to study the core and pangenomes of soil and plant-associated prokaryotes.</title>
        <authorList>
            <person name="Whitman W."/>
        </authorList>
    </citation>
    <scope>NUCLEOTIDE SEQUENCE [LARGE SCALE GENOMIC DNA]</scope>
    <source>
        <strain evidence="16 17">BR 10556</strain>
    </source>
</reference>
<dbReference type="InterPro" id="IPR011527">
    <property type="entry name" value="ABC1_TM_dom"/>
</dbReference>
<dbReference type="CDD" id="cd18588">
    <property type="entry name" value="ABC_6TM_CyaB_HlyB_like"/>
    <property type="match status" value="1"/>
</dbReference>
<dbReference type="FunFam" id="1.20.1560.10:FF:000056">
    <property type="entry name" value="Alpha-hemolysin translocation ATP-binding protein HlyB"/>
    <property type="match status" value="1"/>
</dbReference>
<evidence type="ECO:0000256" key="9">
    <source>
        <dbReference type="ARBA" id="ARBA00022989"/>
    </source>
</evidence>
<keyword evidence="6 12" id="KW-0812">Transmembrane</keyword>
<keyword evidence="7" id="KW-0547">Nucleotide-binding</keyword>
<dbReference type="GO" id="GO:0140359">
    <property type="term" value="F:ABC-type transporter activity"/>
    <property type="evidence" value="ECO:0007669"/>
    <property type="project" value="InterPro"/>
</dbReference>
<evidence type="ECO:0000256" key="4">
    <source>
        <dbReference type="ARBA" id="ARBA00022475"/>
    </source>
</evidence>
<evidence type="ECO:0000256" key="7">
    <source>
        <dbReference type="ARBA" id="ARBA00022741"/>
    </source>
</evidence>
<comment type="function">
    <text evidence="11">Involved in beta-(1--&gt;2)glucan export. Transmembrane domains (TMD) form a pore in the inner membrane and the ATP-binding domain (NBD) is responsible for energy generation.</text>
</comment>
<evidence type="ECO:0000259" key="14">
    <source>
        <dbReference type="PROSITE" id="PS50929"/>
    </source>
</evidence>
<dbReference type="SMART" id="SM00382">
    <property type="entry name" value="AAA"/>
    <property type="match status" value="1"/>
</dbReference>
<dbReference type="Proteomes" id="UP000315914">
    <property type="component" value="Unassembled WGS sequence"/>
</dbReference>
<feature type="transmembrane region" description="Helical" evidence="12">
    <location>
        <begin position="360"/>
        <end position="384"/>
    </location>
</feature>
<dbReference type="SUPFAM" id="SSF90123">
    <property type="entry name" value="ABC transporter transmembrane region"/>
    <property type="match status" value="1"/>
</dbReference>
<keyword evidence="10 12" id="KW-0472">Membrane</keyword>
<dbReference type="Gene3D" id="3.90.70.10">
    <property type="entry name" value="Cysteine proteinases"/>
    <property type="match status" value="2"/>
</dbReference>
<dbReference type="InterPro" id="IPR036640">
    <property type="entry name" value="ABC1_TM_sf"/>
</dbReference>
<dbReference type="Gene3D" id="3.40.50.300">
    <property type="entry name" value="P-loop containing nucleotide triphosphate hydrolases"/>
    <property type="match status" value="1"/>
</dbReference>
<feature type="domain" description="ABC transmembrane type-1" evidence="14">
    <location>
        <begin position="326"/>
        <end position="605"/>
    </location>
</feature>
<dbReference type="InterPro" id="IPR039421">
    <property type="entry name" value="Type_1_exporter"/>
</dbReference>
<evidence type="ECO:0000256" key="10">
    <source>
        <dbReference type="ARBA" id="ARBA00023136"/>
    </source>
</evidence>
<dbReference type="SUPFAM" id="SSF52540">
    <property type="entry name" value="P-loop containing nucleoside triphosphate hydrolases"/>
    <property type="match status" value="1"/>
</dbReference>
<feature type="transmembrane region" description="Helical" evidence="12">
    <location>
        <begin position="433"/>
        <end position="458"/>
    </location>
</feature>
<evidence type="ECO:0000256" key="6">
    <source>
        <dbReference type="ARBA" id="ARBA00022692"/>
    </source>
</evidence>
<dbReference type="GO" id="GO:0005886">
    <property type="term" value="C:plasma membrane"/>
    <property type="evidence" value="ECO:0007669"/>
    <property type="project" value="UniProtKB-SubCell"/>
</dbReference>
<dbReference type="GO" id="GO:0016887">
    <property type="term" value="F:ATP hydrolysis activity"/>
    <property type="evidence" value="ECO:0007669"/>
    <property type="project" value="InterPro"/>
</dbReference>
<dbReference type="PROSITE" id="PS50893">
    <property type="entry name" value="ABC_TRANSPORTER_2"/>
    <property type="match status" value="1"/>
</dbReference>
<dbReference type="Pfam" id="PF00664">
    <property type="entry name" value="ABC_membrane"/>
    <property type="match status" value="1"/>
</dbReference>
<dbReference type="PROSITE" id="PS50990">
    <property type="entry name" value="PEPTIDASE_C39"/>
    <property type="match status" value="2"/>
</dbReference>
<dbReference type="EMBL" id="VITW01000001">
    <property type="protein sequence ID" value="TWB84590.1"/>
    <property type="molecule type" value="Genomic_DNA"/>
</dbReference>
<dbReference type="InterPro" id="IPR039395">
    <property type="entry name" value="Peptidase_C39-like_A"/>
</dbReference>
<dbReference type="InterPro" id="IPR027417">
    <property type="entry name" value="P-loop_NTPase"/>
</dbReference>
<dbReference type="PROSITE" id="PS50929">
    <property type="entry name" value="ABC_TM1F"/>
    <property type="match status" value="1"/>
</dbReference>
<evidence type="ECO:0000313" key="16">
    <source>
        <dbReference type="EMBL" id="TWB84590.1"/>
    </source>
</evidence>
<keyword evidence="5" id="KW-0762">Sugar transport</keyword>
<evidence type="ECO:0000256" key="2">
    <source>
        <dbReference type="ARBA" id="ARBA00005417"/>
    </source>
</evidence>
<comment type="caution">
    <text evidence="16">The sequence shown here is derived from an EMBL/GenBank/DDBJ whole genome shotgun (WGS) entry which is preliminary data.</text>
</comment>
<dbReference type="PROSITE" id="PS00211">
    <property type="entry name" value="ABC_TRANSPORTER_1"/>
    <property type="match status" value="1"/>
</dbReference>
<dbReference type="GO" id="GO:0005524">
    <property type="term" value="F:ATP binding"/>
    <property type="evidence" value="ECO:0007669"/>
    <property type="project" value="UniProtKB-KW"/>
</dbReference>
<dbReference type="InterPro" id="IPR010132">
    <property type="entry name" value="ATPase_T1SS_HlyB"/>
</dbReference>
<dbReference type="FunFam" id="3.40.50.300:FF:000221">
    <property type="entry name" value="Multidrug ABC transporter ATP-binding protein"/>
    <property type="match status" value="1"/>
</dbReference>
<keyword evidence="3" id="KW-0813">Transport</keyword>
<accession>A0A560KUY5</accession>
<keyword evidence="4" id="KW-1003">Cell membrane</keyword>
<dbReference type="RefSeq" id="WP_080138240.1">
    <property type="nucleotide sequence ID" value="NZ_LWIG01000026.1"/>
</dbReference>
<dbReference type="CDD" id="cd02417">
    <property type="entry name" value="Peptidase_C39_likeA"/>
    <property type="match status" value="1"/>
</dbReference>
<dbReference type="CDD" id="cd03252">
    <property type="entry name" value="ABCC_Hemolysin"/>
    <property type="match status" value="1"/>
</dbReference>
<dbReference type="Pfam" id="PF03412">
    <property type="entry name" value="Peptidase_C39"/>
    <property type="match status" value="2"/>
</dbReference>
<dbReference type="GO" id="GO:0006508">
    <property type="term" value="P:proteolysis"/>
    <property type="evidence" value="ECO:0007669"/>
    <property type="project" value="InterPro"/>
</dbReference>
<dbReference type="OrthoDB" id="9787557at2"/>
<dbReference type="InterPro" id="IPR003593">
    <property type="entry name" value="AAA+_ATPase"/>
</dbReference>
<dbReference type="GO" id="GO:0030256">
    <property type="term" value="C:type I protein secretion system complex"/>
    <property type="evidence" value="ECO:0007669"/>
    <property type="project" value="InterPro"/>
</dbReference>
<sequence length="882" mass="97198">MAIQNGNAHAADLGLRSLALFLRLHGVNAEPEQLRDHCGDSAIGIRAMLRCARDFGLKVGSRTAHWKQLASISLPGIAALRDGGFLLLGKVEDGAALVLHPTATQPKLMPRAEFEEIWDGRLILSGSQSLADRAHHAFAGLITHGRDLAVRAGDALMRAYHFNRRDTRAQKPGPEPVDGDESGLIAMAILLRCHGVAADPEQIRHRMGTSRVGVTEILRCTRDFGLKARAQRSNWSRLAVTPLPAIAALRDGSFLILGKVVDDTLLVQRPLSSRPESMTQAELEAIWDGDIILMTRRASLTDLSRRFDIGWFLGAVHKYRRLLGEVLIASFFLQVFALVAPLFFQVVIDKVLVHRSISTLDVLVGGLVALTLFETVLGTLRVYLFAHTTNRIDVELGARLFRHLMALPIAYFQTRRVGDSVARVRELENIRQFLTSSALTLVVDLLFTVVFLAVMFYYSTPLTLIVLASFPFYIGISAGAAPLFRRRLDEKFNRGSENQAFLVESVTGVETLKAMAVEPQMQRRWEEQLAGYVAASFRVLSLNNTASQAVQMINKLVTAATLYFGARYVIGGDLSVGELVAFNMLAGRVSTPVLRLAQIWQDFHQARLSVDRLGDILNTIPEPSFSSARAGLPPIRGKVVFDHATFRYRADGPEVLHDVSFSVEPGQVIGIVGSSGSGKSTIGKLIQRFYVPESGRVLVDGVDLATVDLTWLRRQIGVVLQENVLFNRSIRENIALADPSMPMDRVIEAASLAGAHDFILELPEGYDTVVGERGSTLSGGQRQRVAIARALITNPRILILDEATSALDYESERAIQQNMKRIAAGRTVFVIAHRLSTVRNANRIITLEHGRIVEDGSHDELVRSNGRYANLHYLQAGIHDVR</sequence>
<evidence type="ECO:0000256" key="11">
    <source>
        <dbReference type="ARBA" id="ARBA00024722"/>
    </source>
</evidence>
<keyword evidence="8 16" id="KW-0067">ATP-binding</keyword>
<dbReference type="GO" id="GO:0008233">
    <property type="term" value="F:peptidase activity"/>
    <property type="evidence" value="ECO:0007669"/>
    <property type="project" value="InterPro"/>
</dbReference>
<feature type="domain" description="ABC transporter" evidence="13">
    <location>
        <begin position="639"/>
        <end position="874"/>
    </location>
</feature>
<evidence type="ECO:0000256" key="1">
    <source>
        <dbReference type="ARBA" id="ARBA00004651"/>
    </source>
</evidence>
<evidence type="ECO:0000259" key="15">
    <source>
        <dbReference type="PROSITE" id="PS50990"/>
    </source>
</evidence>
<dbReference type="GO" id="GO:0034040">
    <property type="term" value="F:ATPase-coupled lipid transmembrane transporter activity"/>
    <property type="evidence" value="ECO:0007669"/>
    <property type="project" value="TreeGrafter"/>
</dbReference>
<name>A0A560KUY5_9BRAD</name>
<feature type="domain" description="Peptidase C39" evidence="15">
    <location>
        <begin position="7"/>
        <end position="125"/>
    </location>
</feature>
<evidence type="ECO:0000313" key="17">
    <source>
        <dbReference type="Proteomes" id="UP000315914"/>
    </source>
</evidence>
<organism evidence="16 17">
    <name type="scientific">Bradyrhizobium sacchari</name>
    <dbReference type="NCBI Taxonomy" id="1399419"/>
    <lineage>
        <taxon>Bacteria</taxon>
        <taxon>Pseudomonadati</taxon>
        <taxon>Pseudomonadota</taxon>
        <taxon>Alphaproteobacteria</taxon>
        <taxon>Hyphomicrobiales</taxon>
        <taxon>Nitrobacteraceae</taxon>
        <taxon>Bradyrhizobium</taxon>
    </lineage>
</organism>
<feature type="transmembrane region" description="Helical" evidence="12">
    <location>
        <begin position="464"/>
        <end position="484"/>
    </location>
</feature>
<keyword evidence="17" id="KW-1185">Reference proteome</keyword>
<dbReference type="InterPro" id="IPR003439">
    <property type="entry name" value="ABC_transporter-like_ATP-bd"/>
</dbReference>
<protein>
    <submittedName>
        <fullName evidence="16">Subfamily B ATP-binding cassette protein HlyB/CyaB</fullName>
    </submittedName>
</protein>
<dbReference type="STRING" id="1399419.A5906_04830"/>
<evidence type="ECO:0000256" key="5">
    <source>
        <dbReference type="ARBA" id="ARBA00022597"/>
    </source>
</evidence>
<dbReference type="PANTHER" id="PTHR24221:SF647">
    <property type="entry name" value="BLL6336 PROTEIN"/>
    <property type="match status" value="1"/>
</dbReference>
<evidence type="ECO:0000256" key="8">
    <source>
        <dbReference type="ARBA" id="ARBA00022840"/>
    </source>
</evidence>
<dbReference type="NCBIfam" id="TIGR01846">
    <property type="entry name" value="type_I_sec_HlyB"/>
    <property type="match status" value="1"/>
</dbReference>
<feature type="transmembrane region" description="Helical" evidence="12">
    <location>
        <begin position="326"/>
        <end position="348"/>
    </location>
</feature>
<evidence type="ECO:0000256" key="3">
    <source>
        <dbReference type="ARBA" id="ARBA00022448"/>
    </source>
</evidence>
<dbReference type="AlphaFoldDB" id="A0A560KUY5"/>
<evidence type="ECO:0000259" key="13">
    <source>
        <dbReference type="PROSITE" id="PS50893"/>
    </source>
</evidence>